<dbReference type="PATRIC" id="fig|113653.22.peg.1065"/>
<dbReference type="InParanoid" id="A0A0F7IG85"/>
<keyword evidence="3" id="KW-0378">Hydrolase</keyword>
<dbReference type="InterPro" id="IPR036866">
    <property type="entry name" value="RibonucZ/Hydroxyglut_hydro"/>
</dbReference>
<gene>
    <name evidence="3" type="ORF">GAH_01069</name>
</gene>
<dbReference type="GO" id="GO:0016787">
    <property type="term" value="F:hydrolase activity"/>
    <property type="evidence" value="ECO:0007669"/>
    <property type="project" value="UniProtKB-KW"/>
</dbReference>
<dbReference type="Proteomes" id="UP000034723">
    <property type="component" value="Chromosome"/>
</dbReference>
<dbReference type="KEGG" id="gah:GAH_01069"/>
<accession>A0A0F7IG85</accession>
<evidence type="ECO:0000256" key="1">
    <source>
        <dbReference type="HAMAP-Rule" id="MF_01406"/>
    </source>
</evidence>
<dbReference type="EMBL" id="CP011267">
    <property type="protein sequence ID" value="AKG91612.1"/>
    <property type="molecule type" value="Genomic_DNA"/>
</dbReference>
<evidence type="ECO:0000313" key="3">
    <source>
        <dbReference type="EMBL" id="AKG91612.1"/>
    </source>
</evidence>
<protein>
    <recommendedName>
        <fullName evidence="1">UPF0282 protein GAH_01069</fullName>
    </recommendedName>
</protein>
<sequence>MEKLNSFYSPPVNVKIVPVAFDSMGARSMATYVETGDVRIFIDPSVALGPRRYGLPPHRLELRRKEELWERIKEYLQKSDVVIITHYHYDHHNPAEVELLEGKRVFVKHPEERINRSQMGRARKFLKPLREIADVEYADGKSVEIGDTLIEFSPAVPHGTDPRLGYVVMVMIDDGRERLIHTSDVEGASLEEQIGWLRESDAEIVFMDGPMTYMLGYRFSETSLEKSVENVSSLMGGELKTIVLDHHLTRDLAWRERVSEIIEKGEELGVSVESAATFAGLDEELLEARRKELYSMSRE</sequence>
<feature type="domain" description="Metallo-beta-lactamase" evidence="2">
    <location>
        <begin position="39"/>
        <end position="202"/>
    </location>
</feature>
<reference evidence="3 4" key="1">
    <citation type="submission" date="2015-04" db="EMBL/GenBank/DDBJ databases">
        <title>The complete genome sequence of the hyperthermophilic, obligate iron-reducing archaeon Geoglobus ahangari strain 234T.</title>
        <authorList>
            <person name="Manzella M.P."/>
            <person name="Holmes D.E."/>
            <person name="Rocheleau J.M."/>
            <person name="Chung A."/>
            <person name="Reguera G."/>
            <person name="Kashefi K."/>
        </authorList>
    </citation>
    <scope>NUCLEOTIDE SEQUENCE [LARGE SCALE GENOMIC DNA]</scope>
    <source>
        <strain evidence="3 4">234</strain>
    </source>
</reference>
<dbReference type="PIRSF" id="PIRSF004944">
    <property type="entry name" value="UCP004944_hydrls"/>
    <property type="match status" value="1"/>
</dbReference>
<name>A0A0F7IG85_9EURY</name>
<dbReference type="InterPro" id="IPR014426">
    <property type="entry name" value="UPF0282_hydrls"/>
</dbReference>
<organism evidence="3 4">
    <name type="scientific">Geoglobus ahangari</name>
    <dbReference type="NCBI Taxonomy" id="113653"/>
    <lineage>
        <taxon>Archaea</taxon>
        <taxon>Methanobacteriati</taxon>
        <taxon>Methanobacteriota</taxon>
        <taxon>Archaeoglobi</taxon>
        <taxon>Archaeoglobales</taxon>
        <taxon>Archaeoglobaceae</taxon>
        <taxon>Geoglobus</taxon>
    </lineage>
</organism>
<dbReference type="InterPro" id="IPR050114">
    <property type="entry name" value="UPF0173_UPF0282_UlaG_hydrolase"/>
</dbReference>
<dbReference type="NCBIfam" id="NF003287">
    <property type="entry name" value="PRK04286.1-1"/>
    <property type="match status" value="1"/>
</dbReference>
<evidence type="ECO:0000259" key="2">
    <source>
        <dbReference type="Pfam" id="PF12706"/>
    </source>
</evidence>
<proteinExistence type="inferred from homology"/>
<dbReference type="SUPFAM" id="SSF56281">
    <property type="entry name" value="Metallo-hydrolase/oxidoreductase"/>
    <property type="match status" value="1"/>
</dbReference>
<evidence type="ECO:0000313" key="4">
    <source>
        <dbReference type="Proteomes" id="UP000034723"/>
    </source>
</evidence>
<keyword evidence="4" id="KW-1185">Reference proteome</keyword>
<dbReference type="HOGENOM" id="CLU_079268_0_0_2"/>
<comment type="similarity">
    <text evidence="1">Belongs to the UPF0282 family.</text>
</comment>
<dbReference type="InterPro" id="IPR001279">
    <property type="entry name" value="Metallo-B-lactamas"/>
</dbReference>
<dbReference type="Gene3D" id="3.60.15.10">
    <property type="entry name" value="Ribonuclease Z/Hydroxyacylglutathione hydrolase-like"/>
    <property type="match status" value="1"/>
</dbReference>
<dbReference type="PANTHER" id="PTHR43546">
    <property type="entry name" value="UPF0173 METAL-DEPENDENT HYDROLASE MJ1163-RELATED"/>
    <property type="match status" value="1"/>
</dbReference>
<dbReference type="AlphaFoldDB" id="A0A0F7IG85"/>
<dbReference type="STRING" id="113653.GAH_01069"/>
<dbReference type="HAMAP" id="MF_01406">
    <property type="entry name" value="UPF0282"/>
    <property type="match status" value="1"/>
</dbReference>
<dbReference type="Pfam" id="PF12706">
    <property type="entry name" value="Lactamase_B_2"/>
    <property type="match status" value="1"/>
</dbReference>
<dbReference type="PANTHER" id="PTHR43546:SF4">
    <property type="entry name" value="UPF0282 PROTEIN MJ1629"/>
    <property type="match status" value="1"/>
</dbReference>